<evidence type="ECO:0000259" key="3">
    <source>
        <dbReference type="Pfam" id="PF04389"/>
    </source>
</evidence>
<reference evidence="4 5" key="1">
    <citation type="journal article" date="2022" name="Int. J. Syst. Evol. Microbiol.">
        <title>Neobacillus kokaensis sp. nov., isolated from soil.</title>
        <authorList>
            <person name="Yuki K."/>
            <person name="Matsubara H."/>
            <person name="Yamaguchi S."/>
        </authorList>
    </citation>
    <scope>NUCLEOTIDE SEQUENCE [LARGE SCALE GENOMIC DNA]</scope>
    <source>
        <strain evidence="4 5">LOB 377</strain>
    </source>
</reference>
<gene>
    <name evidence="4" type="ORF">AM1BK_39210</name>
</gene>
<dbReference type="SUPFAM" id="SSF53187">
    <property type="entry name" value="Zn-dependent exopeptidases"/>
    <property type="match status" value="1"/>
</dbReference>
<feature type="domain" description="Peptidase M28" evidence="3">
    <location>
        <begin position="238"/>
        <end position="435"/>
    </location>
</feature>
<dbReference type="SUPFAM" id="SSF52025">
    <property type="entry name" value="PA domain"/>
    <property type="match status" value="1"/>
</dbReference>
<keyword evidence="4" id="KW-0645">Protease</keyword>
<feature type="signal peptide" evidence="1">
    <location>
        <begin position="1"/>
        <end position="24"/>
    </location>
</feature>
<dbReference type="InterPro" id="IPR003137">
    <property type="entry name" value="PA_domain"/>
</dbReference>
<dbReference type="InterPro" id="IPR007484">
    <property type="entry name" value="Peptidase_M28"/>
</dbReference>
<name>A0ABQ3N8K5_9BACI</name>
<keyword evidence="1" id="KW-0732">Signal</keyword>
<dbReference type="InterPro" id="IPR045175">
    <property type="entry name" value="M28_fam"/>
</dbReference>
<dbReference type="Gene3D" id="3.40.630.10">
    <property type="entry name" value="Zn peptidases"/>
    <property type="match status" value="1"/>
</dbReference>
<keyword evidence="4" id="KW-0031">Aminopeptidase</keyword>
<evidence type="ECO:0000313" key="5">
    <source>
        <dbReference type="Proteomes" id="UP000637074"/>
    </source>
</evidence>
<keyword evidence="4" id="KW-0378">Hydrolase</keyword>
<proteinExistence type="predicted"/>
<accession>A0ABQ3N8K5</accession>
<dbReference type="PANTHER" id="PTHR12147">
    <property type="entry name" value="METALLOPEPTIDASE M28 FAMILY MEMBER"/>
    <property type="match status" value="1"/>
</dbReference>
<dbReference type="Pfam" id="PF02225">
    <property type="entry name" value="PA"/>
    <property type="match status" value="1"/>
</dbReference>
<dbReference type="Gene3D" id="3.50.30.30">
    <property type="match status" value="1"/>
</dbReference>
<evidence type="ECO:0000313" key="4">
    <source>
        <dbReference type="EMBL" id="GHI00379.1"/>
    </source>
</evidence>
<dbReference type="Pfam" id="PF04389">
    <property type="entry name" value="Peptidase_M28"/>
    <property type="match status" value="1"/>
</dbReference>
<keyword evidence="5" id="KW-1185">Reference proteome</keyword>
<protein>
    <submittedName>
        <fullName evidence="4">Aminopeptidase</fullName>
    </submittedName>
</protein>
<feature type="chain" id="PRO_5046023421" evidence="1">
    <location>
        <begin position="25"/>
        <end position="466"/>
    </location>
</feature>
<dbReference type="RefSeq" id="WP_191275758.1">
    <property type="nucleotide sequence ID" value="NZ_BNDS01000021.1"/>
</dbReference>
<dbReference type="Proteomes" id="UP000637074">
    <property type="component" value="Unassembled WGS sequence"/>
</dbReference>
<evidence type="ECO:0000256" key="1">
    <source>
        <dbReference type="SAM" id="SignalP"/>
    </source>
</evidence>
<comment type="caution">
    <text evidence="4">The sequence shown here is derived from an EMBL/GenBank/DDBJ whole genome shotgun (WGS) entry which is preliminary data.</text>
</comment>
<dbReference type="InterPro" id="IPR046450">
    <property type="entry name" value="PA_dom_sf"/>
</dbReference>
<dbReference type="GO" id="GO:0004177">
    <property type="term" value="F:aminopeptidase activity"/>
    <property type="evidence" value="ECO:0007669"/>
    <property type="project" value="UniProtKB-KW"/>
</dbReference>
<feature type="domain" description="PA" evidence="2">
    <location>
        <begin position="129"/>
        <end position="211"/>
    </location>
</feature>
<organism evidence="4 5">
    <name type="scientific">Neobacillus kokaensis</name>
    <dbReference type="NCBI Taxonomy" id="2759023"/>
    <lineage>
        <taxon>Bacteria</taxon>
        <taxon>Bacillati</taxon>
        <taxon>Bacillota</taxon>
        <taxon>Bacilli</taxon>
        <taxon>Bacillales</taxon>
        <taxon>Bacillaceae</taxon>
        <taxon>Neobacillus</taxon>
    </lineage>
</organism>
<dbReference type="PANTHER" id="PTHR12147:SF26">
    <property type="entry name" value="PEPTIDASE M28 DOMAIN-CONTAINING PROTEIN"/>
    <property type="match status" value="1"/>
</dbReference>
<dbReference type="EMBL" id="BNDS01000021">
    <property type="protein sequence ID" value="GHI00379.1"/>
    <property type="molecule type" value="Genomic_DNA"/>
</dbReference>
<evidence type="ECO:0000259" key="2">
    <source>
        <dbReference type="Pfam" id="PF02225"/>
    </source>
</evidence>
<sequence>MKKKKVISALLTAGLMLSVNGVHAQEPSEAASTSSTNAASAFDNKIIKKINSDNMYNTIAFLAEQPRAAGTDGELKGANYIKSQFEKYGYETELQPFKFDDVLRGTGSLTINGQSYNPYVFSGSYSAEVTAEVVDAGQALSGFVPDTVKGKIALIERGGNTFVEKIQNVLDKGAAGVIMYNNTGTSNVFGSVNKGQNIPAVAITRAQGLALAEQLKSGPITAQLKVIGSGFVEKTSYNVIAKMKPNKTKDTNQIVMVSAHHDSIPGGPGANDDASGVSAVLELARVMANMPIDTEMRFVTFGAEEKGLLGSYHYARLLSSQEADRVVGQFQIEMIGSKDSGADHKANGLIMYTVDGEKNIVTDLGAAAGARTAVKEILTYGKVGRSDHQPFHEIGVPAAVFCHSPLEKWYHTPNDTIDKIDKNKLQEAAEVIGAAVYQIVRPDTPALEHSRVAPKRVDYNFENRSL</sequence>